<feature type="transmembrane region" description="Helical" evidence="1">
    <location>
        <begin position="110"/>
        <end position="130"/>
    </location>
</feature>
<dbReference type="Pfam" id="PF20177">
    <property type="entry name" value="DUF6542"/>
    <property type="match status" value="1"/>
</dbReference>
<sequence>MSSTAQPRPRTLWEEGRRPGRDVVSLAVALLLTATVLDLLLSDGLGLLFDLAFVTVCVGAALAVRPSDFFAVGVLPPLAMFAIVLLLALTDPGSVARADDNAVQATVSGLSRHAVALVLGYGACLGLLAARRSYLQRHPETAH</sequence>
<dbReference type="AlphaFoldDB" id="A0A7J5E110"/>
<feature type="transmembrane region" description="Helical" evidence="1">
    <location>
        <begin position="23"/>
        <end position="41"/>
    </location>
</feature>
<gene>
    <name evidence="3" type="ORF">F9L07_08950</name>
</gene>
<dbReference type="Proteomes" id="UP000449906">
    <property type="component" value="Unassembled WGS sequence"/>
</dbReference>
<comment type="caution">
    <text evidence="3">The sequence shown here is derived from an EMBL/GenBank/DDBJ whole genome shotgun (WGS) entry which is preliminary data.</text>
</comment>
<evidence type="ECO:0000313" key="4">
    <source>
        <dbReference type="Proteomes" id="UP000449906"/>
    </source>
</evidence>
<name>A0A7J5E110_NOCSI</name>
<dbReference type="RefSeq" id="WP_151579367.1">
    <property type="nucleotide sequence ID" value="NZ_CP182503.1"/>
</dbReference>
<feature type="domain" description="DUF6542" evidence="2">
    <location>
        <begin position="18"/>
        <end position="137"/>
    </location>
</feature>
<accession>A0A7J5E110</accession>
<reference evidence="3 4" key="1">
    <citation type="submission" date="2019-09" db="EMBL/GenBank/DDBJ databases">
        <title>Pimelobacter sp. isolated from Paulinella.</title>
        <authorList>
            <person name="Jeong S.E."/>
        </authorList>
    </citation>
    <scope>NUCLEOTIDE SEQUENCE [LARGE SCALE GENOMIC DNA]</scope>
    <source>
        <strain evidence="3 4">Pch-N</strain>
    </source>
</reference>
<feature type="transmembrane region" description="Helical" evidence="1">
    <location>
        <begin position="69"/>
        <end position="90"/>
    </location>
</feature>
<feature type="transmembrane region" description="Helical" evidence="1">
    <location>
        <begin position="47"/>
        <end position="64"/>
    </location>
</feature>
<protein>
    <recommendedName>
        <fullName evidence="2">DUF6542 domain-containing protein</fullName>
    </recommendedName>
</protein>
<dbReference type="InterPro" id="IPR046672">
    <property type="entry name" value="DUF6542"/>
</dbReference>
<keyword evidence="1" id="KW-0812">Transmembrane</keyword>
<keyword evidence="1" id="KW-1133">Transmembrane helix</keyword>
<evidence type="ECO:0000256" key="1">
    <source>
        <dbReference type="SAM" id="Phobius"/>
    </source>
</evidence>
<keyword evidence="1" id="KW-0472">Membrane</keyword>
<evidence type="ECO:0000259" key="2">
    <source>
        <dbReference type="Pfam" id="PF20177"/>
    </source>
</evidence>
<evidence type="ECO:0000313" key="3">
    <source>
        <dbReference type="EMBL" id="KAB2811952.1"/>
    </source>
</evidence>
<proteinExistence type="predicted"/>
<organism evidence="3 4">
    <name type="scientific">Nocardioides simplex</name>
    <name type="common">Arthrobacter simplex</name>
    <dbReference type="NCBI Taxonomy" id="2045"/>
    <lineage>
        <taxon>Bacteria</taxon>
        <taxon>Bacillati</taxon>
        <taxon>Actinomycetota</taxon>
        <taxon>Actinomycetes</taxon>
        <taxon>Propionibacteriales</taxon>
        <taxon>Nocardioidaceae</taxon>
        <taxon>Pimelobacter</taxon>
    </lineage>
</organism>
<dbReference type="EMBL" id="WBVM01000001">
    <property type="protein sequence ID" value="KAB2811952.1"/>
    <property type="molecule type" value="Genomic_DNA"/>
</dbReference>